<keyword evidence="2" id="KW-1185">Reference proteome</keyword>
<proteinExistence type="predicted"/>
<evidence type="ECO:0000313" key="1">
    <source>
        <dbReference type="EMBL" id="KAJ8123081.1"/>
    </source>
</evidence>
<name>A0ACC2J6E6_9PEZI</name>
<protein>
    <submittedName>
        <fullName evidence="1">Uncharacterized protein</fullName>
    </submittedName>
</protein>
<evidence type="ECO:0000313" key="2">
    <source>
        <dbReference type="Proteomes" id="UP001153334"/>
    </source>
</evidence>
<reference evidence="1" key="1">
    <citation type="submission" date="2022-11" db="EMBL/GenBank/DDBJ databases">
        <title>Genome Sequence of Nemania bipapillata.</title>
        <authorList>
            <person name="Buettner E."/>
        </authorList>
    </citation>
    <scope>NUCLEOTIDE SEQUENCE</scope>
    <source>
        <strain evidence="1">CP14</strain>
    </source>
</reference>
<organism evidence="1 2">
    <name type="scientific">Nemania bipapillata</name>
    <dbReference type="NCBI Taxonomy" id="110536"/>
    <lineage>
        <taxon>Eukaryota</taxon>
        <taxon>Fungi</taxon>
        <taxon>Dikarya</taxon>
        <taxon>Ascomycota</taxon>
        <taxon>Pezizomycotina</taxon>
        <taxon>Sordariomycetes</taxon>
        <taxon>Xylariomycetidae</taxon>
        <taxon>Xylariales</taxon>
        <taxon>Xylariaceae</taxon>
        <taxon>Nemania</taxon>
    </lineage>
</organism>
<dbReference type="EMBL" id="JAPESX010000128">
    <property type="protein sequence ID" value="KAJ8123081.1"/>
    <property type="molecule type" value="Genomic_DNA"/>
</dbReference>
<gene>
    <name evidence="1" type="ORF">ONZ43_g881</name>
</gene>
<sequence length="868" mass="96389">MVLHQYKLSVTPNVEGKKLAHIVRLFLQSPELRDVKQHIVTDFKATILSKTEIENLTVEDLPYMVEGEDEPSKNAHKYTLRLEWTKALSVADLITYLTSPSLETQPVDIPTVVQALNILVNHHPKSSSGVTTIGSAKNFSLVDGESFDLEAGVRAIRGYYTSVRAATARMLLNVNVNHSAFYEPIPLDNLMLKFLRSNSNSRIKLSQFIKRLRVRTTHLGERKNKRGQVIIRPKTISGFASRDDGKGSGKPPSVDGFGPGAKEVKFFLDPKGDSAPSTGRYISVYDYFRITYKIQIRDPSLPIVNVGTAAQPSYLPAQVCIVLPGQPMGRQLSSSQTTKMIQFAVRGPADNAKSIVSKGLQSIGLSNAKNTQLEKFGVTVSPNLITVQGRLLVEPKIIYGLNREARTIGGSWNMVPQNQQPMKFCSGGTVHRFSVMSVEMEDLYPRAPKPTEEELDNLFASFGKLLGSMGIQAGGKLKSKAIQLTGTDDTDLEYWIERASRNVQLLFVILPESPIPLYNRVKYLGDVKYGMHTICIVGSKMDKGGDQYLRNVALKANLKLGGENHFVQPQSLGLISEDKTMVVGIDVTHPSPGSSENAPSVSAMVASINSRLARWPGTLGIQAIRRQEMVSNLKDMLKSRLGLWRTLGRHNSYPENILVYRDGVSDGQYNDVLTTELPQLRAACTELYSAADQAKGLPRITIVIVGKRHHTRFFVTKQNDADRSGNTKAGTVVDRGVTQARNWDFFLQSHAAIKGTARPAHYFVLLDEIFRPRYARDPMKNVADELQMLTQSMCYVFGRATKAVSYCTPAYYADILCERARCYLHSVFESPTNSAAGSVSADEKKTAEPNQHELIKVHERLKDTMFYI</sequence>
<accession>A0ACC2J6E6</accession>
<dbReference type="Proteomes" id="UP001153334">
    <property type="component" value="Unassembled WGS sequence"/>
</dbReference>
<comment type="caution">
    <text evidence="1">The sequence shown here is derived from an EMBL/GenBank/DDBJ whole genome shotgun (WGS) entry which is preliminary data.</text>
</comment>